<keyword evidence="1" id="KW-1133">Transmembrane helix</keyword>
<comment type="caution">
    <text evidence="2">The sequence shown here is derived from an EMBL/GenBank/DDBJ whole genome shotgun (WGS) entry which is preliminary data.</text>
</comment>
<proteinExistence type="predicted"/>
<protein>
    <submittedName>
        <fullName evidence="2">Uncharacterized protein</fullName>
    </submittedName>
</protein>
<evidence type="ECO:0000256" key="1">
    <source>
        <dbReference type="SAM" id="Phobius"/>
    </source>
</evidence>
<dbReference type="AlphaFoldDB" id="A0A3D0ZPH8"/>
<evidence type="ECO:0000313" key="2">
    <source>
        <dbReference type="EMBL" id="HCC42099.1"/>
    </source>
</evidence>
<keyword evidence="1" id="KW-0472">Membrane</keyword>
<accession>A0A3D0ZPH8</accession>
<keyword evidence="1" id="KW-0812">Transmembrane</keyword>
<dbReference type="EMBL" id="DOZN01000008">
    <property type="protein sequence ID" value="HCC42099.1"/>
    <property type="molecule type" value="Genomic_DNA"/>
</dbReference>
<feature type="transmembrane region" description="Helical" evidence="1">
    <location>
        <begin position="16"/>
        <end position="38"/>
    </location>
</feature>
<name>A0A3D0ZPH8_UNCKA</name>
<dbReference type="Proteomes" id="UP000263336">
    <property type="component" value="Unassembled WGS sequence"/>
</dbReference>
<sequence>MRFPASLTTVTKFSKILALILFVTLPFFWFYLGLLVGIKQGTAKENYSPTTDTKTIGLYSTEQLRAKYTYGVYDYAEVWRANMNIPIKNSTDYAGVVRKPTGSSEWQEYIKIVSSPDQSKNNPYKIWVGDSLYLLLVDQNGGGSGEGIAKLAKVTQENNTYEQIKCFYYVPERHESLDVENIMSLEDSDSPNCYNYTLDFK</sequence>
<organism evidence="2 3">
    <name type="scientific">candidate division WWE3 bacterium</name>
    <dbReference type="NCBI Taxonomy" id="2053526"/>
    <lineage>
        <taxon>Bacteria</taxon>
        <taxon>Katanobacteria</taxon>
    </lineage>
</organism>
<reference evidence="2 3" key="1">
    <citation type="journal article" date="2018" name="Nat. Biotechnol.">
        <title>A standardized bacterial taxonomy based on genome phylogeny substantially revises the tree of life.</title>
        <authorList>
            <person name="Parks D.H."/>
            <person name="Chuvochina M."/>
            <person name="Waite D.W."/>
            <person name="Rinke C."/>
            <person name="Skarshewski A."/>
            <person name="Chaumeil P.A."/>
            <person name="Hugenholtz P."/>
        </authorList>
    </citation>
    <scope>NUCLEOTIDE SEQUENCE [LARGE SCALE GENOMIC DNA]</scope>
    <source>
        <strain evidence="2">UBA11701</strain>
    </source>
</reference>
<evidence type="ECO:0000313" key="3">
    <source>
        <dbReference type="Proteomes" id="UP000263336"/>
    </source>
</evidence>
<gene>
    <name evidence="2" type="ORF">DEP93_01360</name>
</gene>